<proteinExistence type="predicted"/>
<dbReference type="Gene3D" id="3.10.10.10">
    <property type="entry name" value="HIV Type 1 Reverse Transcriptase, subunit A, domain 1"/>
    <property type="match status" value="1"/>
</dbReference>
<keyword evidence="4" id="KW-1185">Reference proteome</keyword>
<evidence type="ECO:0000259" key="2">
    <source>
        <dbReference type="Pfam" id="PF17919"/>
    </source>
</evidence>
<feature type="compositionally biased region" description="Basic and acidic residues" evidence="1">
    <location>
        <begin position="30"/>
        <end position="39"/>
    </location>
</feature>
<dbReference type="Pfam" id="PF17919">
    <property type="entry name" value="RT_RNaseH_2"/>
    <property type="match status" value="1"/>
</dbReference>
<dbReference type="GO" id="GO:0071897">
    <property type="term" value="P:DNA biosynthetic process"/>
    <property type="evidence" value="ECO:0007669"/>
    <property type="project" value="UniProtKB-ARBA"/>
</dbReference>
<organism evidence="3 4">
    <name type="scientific">Trichonephila clavata</name>
    <name type="common">Joro spider</name>
    <name type="synonym">Nephila clavata</name>
    <dbReference type="NCBI Taxonomy" id="2740835"/>
    <lineage>
        <taxon>Eukaryota</taxon>
        <taxon>Metazoa</taxon>
        <taxon>Ecdysozoa</taxon>
        <taxon>Arthropoda</taxon>
        <taxon>Chelicerata</taxon>
        <taxon>Arachnida</taxon>
        <taxon>Araneae</taxon>
        <taxon>Araneomorphae</taxon>
        <taxon>Entelegynae</taxon>
        <taxon>Araneoidea</taxon>
        <taxon>Nephilidae</taxon>
        <taxon>Trichonephila</taxon>
    </lineage>
</organism>
<dbReference type="Proteomes" id="UP000887116">
    <property type="component" value="Unassembled WGS sequence"/>
</dbReference>
<dbReference type="SUPFAM" id="SSF56672">
    <property type="entry name" value="DNA/RNA polymerases"/>
    <property type="match status" value="1"/>
</dbReference>
<sequence>MGKPITSSRKRTGDRRPCGDCRALNAATQPDKKSSHSKQLFERKVMTTTKFTRQKSVQAFKNSKQPQCKATVLVHKSENAHISLMVDASDNGIGALLQQLEQSLETP</sequence>
<comment type="caution">
    <text evidence="3">The sequence shown here is derived from an EMBL/GenBank/DDBJ whole genome shotgun (WGS) entry which is preliminary data.</text>
</comment>
<evidence type="ECO:0000313" key="4">
    <source>
        <dbReference type="Proteomes" id="UP000887116"/>
    </source>
</evidence>
<feature type="domain" description="Reverse transcriptase/retrotransposon-derived protein RNase H-like" evidence="2">
    <location>
        <begin position="55"/>
        <end position="102"/>
    </location>
</feature>
<gene>
    <name evidence="3" type="ORF">TNCT_299191</name>
</gene>
<accession>A0A8X6H0B9</accession>
<feature type="region of interest" description="Disordered" evidence="1">
    <location>
        <begin position="1"/>
        <end position="39"/>
    </location>
</feature>
<evidence type="ECO:0000313" key="3">
    <source>
        <dbReference type="EMBL" id="GFQ93628.1"/>
    </source>
</evidence>
<protein>
    <recommendedName>
        <fullName evidence="2">Reverse transcriptase/retrotransposon-derived protein RNase H-like domain-containing protein</fullName>
    </recommendedName>
</protein>
<reference evidence="3" key="1">
    <citation type="submission" date="2020-07" db="EMBL/GenBank/DDBJ databases">
        <title>Multicomponent nature underlies the extraordinary mechanical properties of spider dragline silk.</title>
        <authorList>
            <person name="Kono N."/>
            <person name="Nakamura H."/>
            <person name="Mori M."/>
            <person name="Yoshida Y."/>
            <person name="Ohtoshi R."/>
            <person name="Malay A.D."/>
            <person name="Moran D.A.P."/>
            <person name="Tomita M."/>
            <person name="Numata K."/>
            <person name="Arakawa K."/>
        </authorList>
    </citation>
    <scope>NUCLEOTIDE SEQUENCE</scope>
</reference>
<dbReference type="EMBL" id="BMAO01024181">
    <property type="protein sequence ID" value="GFQ93628.1"/>
    <property type="molecule type" value="Genomic_DNA"/>
</dbReference>
<evidence type="ECO:0000256" key="1">
    <source>
        <dbReference type="SAM" id="MobiDB-lite"/>
    </source>
</evidence>
<dbReference type="AlphaFoldDB" id="A0A8X6H0B9"/>
<dbReference type="InterPro" id="IPR041577">
    <property type="entry name" value="RT_RNaseH_2"/>
</dbReference>
<name>A0A8X6H0B9_TRICU</name>
<dbReference type="InterPro" id="IPR043502">
    <property type="entry name" value="DNA/RNA_pol_sf"/>
</dbReference>